<dbReference type="InterPro" id="IPR010559">
    <property type="entry name" value="Sig_transdc_His_kin_internal"/>
</dbReference>
<keyword evidence="6" id="KW-1185">Reference proteome</keyword>
<feature type="domain" description="Signal transduction histidine kinase internal region" evidence="2">
    <location>
        <begin position="157"/>
        <end position="236"/>
    </location>
</feature>
<organism evidence="3 5">
    <name type="scientific">Rufibacter glacialis</name>
    <dbReference type="NCBI Taxonomy" id="1259555"/>
    <lineage>
        <taxon>Bacteria</taxon>
        <taxon>Pseudomonadati</taxon>
        <taxon>Bacteroidota</taxon>
        <taxon>Cytophagia</taxon>
        <taxon>Cytophagales</taxon>
        <taxon>Hymenobacteraceae</taxon>
        <taxon>Rufibacter</taxon>
    </lineage>
</organism>
<sequence length="353" mass="40150">MPSTRQQKWYWVCQLTGWALYFLMGLFISFRFYKGSSTMYGIQFTGAFLFLVVTHGQRFLSRKYHWQELPIGRLARVVLLYNAVCSVLVQFITYAQMVFTGSYTWKQMEFSILLLYSVNGIMVLSAWSAFYFAFQAIQRWKVKEVETLKLQLSLKEAELEAIRSQLNPHFLFNSLNNIRSLVLEDPAKAREMITRLSAMLRYVIGYNRNHLVPVAQELEFLEHYVALEKIHFEEKLAFTSELGPGVMAAAIPPLGIQLLVENAIKHGIGTQVKGGQIHLSLHRQNGHLQVQVENTGLLGNPASGPGGIGIQRLLERVAHSLDQTGTFSLAQTTDHGVTATLTLPWKEHENLHH</sequence>
<evidence type="ECO:0000313" key="3">
    <source>
        <dbReference type="EMBL" id="KAA6437151.1"/>
    </source>
</evidence>
<dbReference type="PANTHER" id="PTHR34220:SF7">
    <property type="entry name" value="SENSOR HISTIDINE KINASE YPDA"/>
    <property type="match status" value="1"/>
</dbReference>
<reference evidence="3 5" key="1">
    <citation type="submission" date="2019-07" db="EMBL/GenBank/DDBJ databases">
        <authorList>
            <person name="Qu J.-H."/>
        </authorList>
    </citation>
    <scope>NUCLEOTIDE SEQUENCE [LARGE SCALE GENOMIC DNA]</scope>
    <source>
        <strain evidence="3 5">MDT1-10-3</strain>
    </source>
</reference>
<accession>A0A5M8QPI0</accession>
<evidence type="ECO:0000259" key="2">
    <source>
        <dbReference type="Pfam" id="PF06580"/>
    </source>
</evidence>
<dbReference type="GO" id="GO:0000155">
    <property type="term" value="F:phosphorelay sensor kinase activity"/>
    <property type="evidence" value="ECO:0007669"/>
    <property type="project" value="InterPro"/>
</dbReference>
<dbReference type="RefSeq" id="WP_149096791.1">
    <property type="nucleotide sequence ID" value="NZ_BMMG01000001.1"/>
</dbReference>
<name>A0A5M8QPI0_9BACT</name>
<dbReference type="GO" id="GO:0016020">
    <property type="term" value="C:membrane"/>
    <property type="evidence" value="ECO:0007669"/>
    <property type="project" value="InterPro"/>
</dbReference>
<feature type="transmembrane region" description="Helical" evidence="1">
    <location>
        <begin position="39"/>
        <end position="56"/>
    </location>
</feature>
<dbReference type="InterPro" id="IPR050640">
    <property type="entry name" value="Bact_2-comp_sensor_kinase"/>
</dbReference>
<dbReference type="EC" id="2.7.13.3" evidence="4"/>
<dbReference type="EMBL" id="VKKZ01000010">
    <property type="protein sequence ID" value="KAA6437151.1"/>
    <property type="molecule type" value="Genomic_DNA"/>
</dbReference>
<dbReference type="SUPFAM" id="SSF55874">
    <property type="entry name" value="ATPase domain of HSP90 chaperone/DNA topoisomerase II/histidine kinase"/>
    <property type="match status" value="1"/>
</dbReference>
<keyword evidence="1" id="KW-1133">Transmembrane helix</keyword>
<dbReference type="PANTHER" id="PTHR34220">
    <property type="entry name" value="SENSOR HISTIDINE KINASE YPDA"/>
    <property type="match status" value="1"/>
</dbReference>
<evidence type="ECO:0000313" key="5">
    <source>
        <dbReference type="Proteomes" id="UP000323866"/>
    </source>
</evidence>
<keyword evidence="1" id="KW-0812">Transmembrane</keyword>
<dbReference type="Proteomes" id="UP001570846">
    <property type="component" value="Unassembled WGS sequence"/>
</dbReference>
<keyword evidence="1" id="KW-0472">Membrane</keyword>
<dbReference type="EMBL" id="JBGOGF010000006">
    <property type="protein sequence ID" value="MFA1772179.1"/>
    <property type="molecule type" value="Genomic_DNA"/>
</dbReference>
<keyword evidence="4" id="KW-0418">Kinase</keyword>
<reference evidence="4 6" key="3">
    <citation type="submission" date="2024-08" db="EMBL/GenBank/DDBJ databases">
        <authorList>
            <person name="Wei W."/>
        </authorList>
    </citation>
    <scope>NUCLEOTIDE SEQUENCE [LARGE SCALE GENOMIC DNA]</scope>
    <source>
        <strain evidence="4 6">XU2</strain>
    </source>
</reference>
<dbReference type="Proteomes" id="UP000323866">
    <property type="component" value="Unassembled WGS sequence"/>
</dbReference>
<evidence type="ECO:0000313" key="6">
    <source>
        <dbReference type="Proteomes" id="UP001570846"/>
    </source>
</evidence>
<dbReference type="Gene3D" id="3.30.565.10">
    <property type="entry name" value="Histidine kinase-like ATPase, C-terminal domain"/>
    <property type="match status" value="1"/>
</dbReference>
<feature type="transmembrane region" description="Helical" evidence="1">
    <location>
        <begin position="9"/>
        <end position="33"/>
    </location>
</feature>
<evidence type="ECO:0000256" key="1">
    <source>
        <dbReference type="SAM" id="Phobius"/>
    </source>
</evidence>
<keyword evidence="4" id="KW-0808">Transferase</keyword>
<feature type="transmembrane region" description="Helical" evidence="1">
    <location>
        <begin position="111"/>
        <end position="134"/>
    </location>
</feature>
<protein>
    <submittedName>
        <fullName evidence="4">Sensor histidine kinase</fullName>
        <ecNumber evidence="4">2.7.13.3</ecNumber>
    </submittedName>
</protein>
<dbReference type="InterPro" id="IPR036890">
    <property type="entry name" value="HATPase_C_sf"/>
</dbReference>
<reference evidence="3 5" key="2">
    <citation type="submission" date="2019-09" db="EMBL/GenBank/DDBJ databases">
        <title>A bacterium isolated from glacier soil.</title>
        <authorList>
            <person name="Liu Q."/>
        </authorList>
    </citation>
    <scope>NUCLEOTIDE SEQUENCE [LARGE SCALE GENOMIC DNA]</scope>
    <source>
        <strain evidence="3 5">MDT1-10-3</strain>
    </source>
</reference>
<gene>
    <name evidence="4" type="ORF">ACD591_12840</name>
    <name evidence="3" type="ORF">FOE74_01235</name>
</gene>
<dbReference type="Pfam" id="PF06580">
    <property type="entry name" value="His_kinase"/>
    <property type="match status" value="1"/>
</dbReference>
<dbReference type="AlphaFoldDB" id="A0A5M8QPI0"/>
<comment type="caution">
    <text evidence="3">The sequence shown here is derived from an EMBL/GenBank/DDBJ whole genome shotgun (WGS) entry which is preliminary data.</text>
</comment>
<dbReference type="OrthoDB" id="9792992at2"/>
<feature type="transmembrane region" description="Helical" evidence="1">
    <location>
        <begin position="77"/>
        <end position="99"/>
    </location>
</feature>
<evidence type="ECO:0000313" key="4">
    <source>
        <dbReference type="EMBL" id="MFA1772179.1"/>
    </source>
</evidence>
<proteinExistence type="predicted"/>